<evidence type="ECO:0000256" key="7">
    <source>
        <dbReference type="PROSITE-ProRule" id="PRU00169"/>
    </source>
</evidence>
<dbReference type="InterPro" id="IPR011123">
    <property type="entry name" value="Y_Y_Y"/>
</dbReference>
<keyword evidence="5 10" id="KW-0418">Kinase</keyword>
<dbReference type="InterPro" id="IPR011006">
    <property type="entry name" value="CheY-like_superfamily"/>
</dbReference>
<dbReference type="Gene3D" id="2.60.40.10">
    <property type="entry name" value="Immunoglobulins"/>
    <property type="match status" value="1"/>
</dbReference>
<dbReference type="SUPFAM" id="SSF63829">
    <property type="entry name" value="Calcium-dependent phosphotriesterase"/>
    <property type="match status" value="3"/>
</dbReference>
<dbReference type="SUPFAM" id="SSF52172">
    <property type="entry name" value="CheY-like"/>
    <property type="match status" value="1"/>
</dbReference>
<dbReference type="FunFam" id="3.30.565.10:FF:000010">
    <property type="entry name" value="Sensor histidine kinase RcsC"/>
    <property type="match status" value="1"/>
</dbReference>
<comment type="caution">
    <text evidence="10">The sequence shown here is derived from an EMBL/GenBank/DDBJ whole genome shotgun (WGS) entry which is preliminary data.</text>
</comment>
<evidence type="ECO:0000259" key="8">
    <source>
        <dbReference type="PROSITE" id="PS50109"/>
    </source>
</evidence>
<dbReference type="SMART" id="SM00387">
    <property type="entry name" value="HATPase_c"/>
    <property type="match status" value="1"/>
</dbReference>
<dbReference type="PROSITE" id="PS50110">
    <property type="entry name" value="RESPONSE_REGULATORY"/>
    <property type="match status" value="1"/>
</dbReference>
<evidence type="ECO:0000259" key="9">
    <source>
        <dbReference type="PROSITE" id="PS50110"/>
    </source>
</evidence>
<dbReference type="PROSITE" id="PS50109">
    <property type="entry name" value="HIS_KIN"/>
    <property type="match status" value="1"/>
</dbReference>
<dbReference type="InterPro" id="IPR003661">
    <property type="entry name" value="HisK_dim/P_dom"/>
</dbReference>
<feature type="domain" description="Histidine kinase" evidence="8">
    <location>
        <begin position="820"/>
        <end position="1039"/>
    </location>
</feature>
<dbReference type="FunFam" id="1.10.287.130:FF:000028">
    <property type="entry name" value="Hybrid signal transduction histidine kinase"/>
    <property type="match status" value="1"/>
</dbReference>
<evidence type="ECO:0000256" key="2">
    <source>
        <dbReference type="ARBA" id="ARBA00012438"/>
    </source>
</evidence>
<keyword evidence="4" id="KW-0808">Transferase</keyword>
<dbReference type="Pfam" id="PF00072">
    <property type="entry name" value="Response_reg"/>
    <property type="match status" value="1"/>
</dbReference>
<keyword evidence="6" id="KW-0902">Two-component regulatory system</keyword>
<dbReference type="CDD" id="cd17546">
    <property type="entry name" value="REC_hyHK_CKI1_RcsC-like"/>
    <property type="match status" value="1"/>
</dbReference>
<dbReference type="InterPro" id="IPR036890">
    <property type="entry name" value="HATPase_C_sf"/>
</dbReference>
<dbReference type="AlphaFoldDB" id="A0A4S2DA44"/>
<dbReference type="FunFam" id="3.40.50.2300:FF:000323">
    <property type="entry name" value="Hybrid sensor histidine kinase/response regulator"/>
    <property type="match status" value="1"/>
</dbReference>
<dbReference type="GO" id="GO:0009927">
    <property type="term" value="F:histidine phosphotransfer kinase activity"/>
    <property type="evidence" value="ECO:0007669"/>
    <property type="project" value="TreeGrafter"/>
</dbReference>
<evidence type="ECO:0000256" key="4">
    <source>
        <dbReference type="ARBA" id="ARBA00022679"/>
    </source>
</evidence>
<dbReference type="CDD" id="cd16922">
    <property type="entry name" value="HATPase_EvgS-ArcB-TorS-like"/>
    <property type="match status" value="1"/>
</dbReference>
<name>A0A4S2DA44_STEMA</name>
<proteinExistence type="predicted"/>
<dbReference type="OrthoDB" id="176203at2"/>
<evidence type="ECO:0000256" key="6">
    <source>
        <dbReference type="ARBA" id="ARBA00023012"/>
    </source>
</evidence>
<feature type="modified residue" description="4-aspartylphosphate" evidence="7">
    <location>
        <position position="1111"/>
    </location>
</feature>
<dbReference type="Proteomes" id="UP000306631">
    <property type="component" value="Unassembled WGS sequence"/>
</dbReference>
<dbReference type="Pfam" id="PF07495">
    <property type="entry name" value="Y_Y_Y"/>
    <property type="match status" value="1"/>
</dbReference>
<dbReference type="GO" id="GO:0005886">
    <property type="term" value="C:plasma membrane"/>
    <property type="evidence" value="ECO:0007669"/>
    <property type="project" value="TreeGrafter"/>
</dbReference>
<dbReference type="Gene3D" id="3.40.50.2300">
    <property type="match status" value="1"/>
</dbReference>
<dbReference type="Gene3D" id="2.130.10.10">
    <property type="entry name" value="YVTN repeat-like/Quinoprotein amine dehydrogenase"/>
    <property type="match status" value="4"/>
</dbReference>
<dbReference type="PANTHER" id="PTHR43047">
    <property type="entry name" value="TWO-COMPONENT HISTIDINE PROTEIN KINASE"/>
    <property type="match status" value="1"/>
</dbReference>
<organism evidence="10 11">
    <name type="scientific">Stenotrophomonas maltophilia</name>
    <name type="common">Pseudomonas maltophilia</name>
    <name type="synonym">Xanthomonas maltophilia</name>
    <dbReference type="NCBI Taxonomy" id="40324"/>
    <lineage>
        <taxon>Bacteria</taxon>
        <taxon>Pseudomonadati</taxon>
        <taxon>Pseudomonadota</taxon>
        <taxon>Gammaproteobacteria</taxon>
        <taxon>Lysobacterales</taxon>
        <taxon>Lysobacteraceae</taxon>
        <taxon>Stenotrophomonas</taxon>
        <taxon>Stenotrophomonas maltophilia group</taxon>
    </lineage>
</organism>
<dbReference type="InterPro" id="IPR001789">
    <property type="entry name" value="Sig_transdc_resp-reg_receiver"/>
</dbReference>
<dbReference type="EC" id="2.7.13.3" evidence="2"/>
<dbReference type="InterPro" id="IPR013783">
    <property type="entry name" value="Ig-like_fold"/>
</dbReference>
<feature type="domain" description="Response regulatory" evidence="9">
    <location>
        <begin position="1062"/>
        <end position="1176"/>
    </location>
</feature>
<dbReference type="Pfam" id="PF07494">
    <property type="entry name" value="Reg_prop"/>
    <property type="match status" value="1"/>
</dbReference>
<dbReference type="CDD" id="cd00082">
    <property type="entry name" value="HisKA"/>
    <property type="match status" value="1"/>
</dbReference>
<dbReference type="SMART" id="SM00388">
    <property type="entry name" value="HisKA"/>
    <property type="match status" value="1"/>
</dbReference>
<gene>
    <name evidence="10" type="ORF">E5352_01460</name>
</gene>
<comment type="catalytic activity">
    <reaction evidence="1">
        <text>ATP + protein L-histidine = ADP + protein N-phospho-L-histidine.</text>
        <dbReference type="EC" id="2.7.13.3"/>
    </reaction>
</comment>
<dbReference type="InterPro" id="IPR003594">
    <property type="entry name" value="HATPase_dom"/>
</dbReference>
<dbReference type="Gene3D" id="1.10.287.130">
    <property type="match status" value="1"/>
</dbReference>
<dbReference type="Pfam" id="PF02518">
    <property type="entry name" value="HATPase_c"/>
    <property type="match status" value="1"/>
</dbReference>
<reference evidence="10 11" key="1">
    <citation type="submission" date="2019-04" db="EMBL/GenBank/DDBJ databases">
        <title>Microbes associate with the intestines of laboratory mice.</title>
        <authorList>
            <person name="Navarre W."/>
            <person name="Wong E."/>
            <person name="Huang K."/>
            <person name="Tropini C."/>
            <person name="Ng K."/>
            <person name="Yu B."/>
        </authorList>
    </citation>
    <scope>NUCLEOTIDE SEQUENCE [LARGE SCALE GENOMIC DNA]</scope>
    <source>
        <strain evidence="10 11">NM62_B4-13</strain>
    </source>
</reference>
<dbReference type="InterPro" id="IPR036097">
    <property type="entry name" value="HisK_dim/P_sf"/>
</dbReference>
<evidence type="ECO:0000313" key="10">
    <source>
        <dbReference type="EMBL" id="TGY37424.1"/>
    </source>
</evidence>
<dbReference type="InterPro" id="IPR005467">
    <property type="entry name" value="His_kinase_dom"/>
</dbReference>
<sequence>MAMSARVWRAGIVVLVLWLCAVPAASWATGTSAETPRMRRFGAAEGMPSRMVLALAQDRQGYVWAATDDGLARLDGVGLRVWRHDPADPDSIPGNEVETLLVDPLDRVWVGTNGVGLSMLGPERRRFERFADVNARCEGQFWSLAYAARSLWIGTNQHGICRRGEDGRLIRYQADPGDPRTLPDNTIYTLLTDPQGRVWVGTGSGVARWEGDHFTRIAPALLGGKSVFRLTREPDGTVWAGTEGGLFRIGADDVVTPAPWTLSADVRAASVIHDRNGGYWLGTADGLYRGNDRALRLLAGDAGSGFLTARSGVLDLLQDHEGGLWVAMLTQGLAYLPPDWKRFSSWYQLDGKPLDSAYLLGVAAAGEAFYIAGAHGLYRLDEVGRLSQIADDARIGVGAAWSVLPRADGALWIGRAGRLSLYQPRTGALREWKIGGGSDVRQRIDLIRQAPDGELWLSIMNYGIQRRAADGRVLDTIRIDQGRGLTENPVEQMVFDPRGQLWVVGDMGLLRWRNDRFEQVPGISRGSIYDIAWDGPDHLWLARKGALERYAWDGLSMTLRERVGAAQGLPPVSMGGVVVGRDGQVWATTPRGLVSWHPRLRRARLYGERDGLPDAEFSGRPPVRNSKGQVLAVTATGLVGFDPDAPDIVLPPSQLVIDNVQVRRDDAEGQQTLPINAPITLGPLDRDLIISARLLSFANPQGNRYRYRVAGYDQNWVMQAADGERLLSRLPAGQYAIDVQAATPHGDWTPTRTLTVQVNPPWWRSNWAIVCYVLGTVLSIAAIAHVARVRLRRRQQWQLTLHKQQLAEQASQAKSRFLATLGHEVRTPMTGVLGMSELLLSTPLDEIQRGYAASIQHAGTHLLRLVNDALDLARIEAGRLELDIRPFDLMTLLEQVEALMEPMAHHRGLAFERSFNLPGPVQVSGDEMRIRQILMNLLGNAIKFTEQGHVGLGIELVDDGHGVVFEVSDTGPGISEEQQQRLFHRFEQADGPRTASRYGGSGLGLAICQELAVAMGGRIGIDSRPGQGARFSVHLPLPWTLQRSRHVGDATDDTRAALPPLRILLVEDDATVADVITGLLRTRGHEVVHVLHGLAALSEVASGRFDIGLLDLDLPALDGIAIASQLRAMGYELPLIAVTARSDAYAEQQVLASGFDGFLRKPVTGDMLVEAIAQARMARQPVH</sequence>
<dbReference type="InterPro" id="IPR015943">
    <property type="entry name" value="WD40/YVTN_repeat-like_dom_sf"/>
</dbReference>
<keyword evidence="3 7" id="KW-0597">Phosphoprotein</keyword>
<dbReference type="GO" id="GO:0000155">
    <property type="term" value="F:phosphorelay sensor kinase activity"/>
    <property type="evidence" value="ECO:0007669"/>
    <property type="project" value="InterPro"/>
</dbReference>
<dbReference type="InterPro" id="IPR011110">
    <property type="entry name" value="Reg_prop"/>
</dbReference>
<dbReference type="InterPro" id="IPR004358">
    <property type="entry name" value="Sig_transdc_His_kin-like_C"/>
</dbReference>
<evidence type="ECO:0000256" key="5">
    <source>
        <dbReference type="ARBA" id="ARBA00022777"/>
    </source>
</evidence>
<dbReference type="Pfam" id="PF00512">
    <property type="entry name" value="HisKA"/>
    <property type="match status" value="1"/>
</dbReference>
<dbReference type="EMBL" id="SRYW01000001">
    <property type="protein sequence ID" value="TGY37424.1"/>
    <property type="molecule type" value="Genomic_DNA"/>
</dbReference>
<protein>
    <recommendedName>
        <fullName evidence="2">histidine kinase</fullName>
        <ecNumber evidence="2">2.7.13.3</ecNumber>
    </recommendedName>
</protein>
<dbReference type="SMART" id="SM00448">
    <property type="entry name" value="REC"/>
    <property type="match status" value="1"/>
</dbReference>
<dbReference type="PRINTS" id="PR00344">
    <property type="entry name" value="BCTRLSENSOR"/>
</dbReference>
<dbReference type="SUPFAM" id="SSF55874">
    <property type="entry name" value="ATPase domain of HSP90 chaperone/DNA topoisomerase II/histidine kinase"/>
    <property type="match status" value="1"/>
</dbReference>
<dbReference type="SUPFAM" id="SSF47384">
    <property type="entry name" value="Homodimeric domain of signal transducing histidine kinase"/>
    <property type="match status" value="1"/>
</dbReference>
<accession>A0A4S2DA44</accession>
<evidence type="ECO:0000256" key="1">
    <source>
        <dbReference type="ARBA" id="ARBA00000085"/>
    </source>
</evidence>
<dbReference type="Gene3D" id="3.30.565.10">
    <property type="entry name" value="Histidine kinase-like ATPase, C-terminal domain"/>
    <property type="match status" value="1"/>
</dbReference>
<dbReference type="PANTHER" id="PTHR43047:SF72">
    <property type="entry name" value="OSMOSENSING HISTIDINE PROTEIN KINASE SLN1"/>
    <property type="match status" value="1"/>
</dbReference>
<evidence type="ECO:0000313" key="11">
    <source>
        <dbReference type="Proteomes" id="UP000306631"/>
    </source>
</evidence>
<evidence type="ECO:0000256" key="3">
    <source>
        <dbReference type="ARBA" id="ARBA00022553"/>
    </source>
</evidence>